<name>A0A7T8GUC0_CALRO</name>
<accession>A0A7T8GUC0</accession>
<proteinExistence type="predicted"/>
<protein>
    <submittedName>
        <fullName evidence="1">Uncharacterized protein</fullName>
    </submittedName>
</protein>
<evidence type="ECO:0000313" key="1">
    <source>
        <dbReference type="EMBL" id="QQP37922.1"/>
    </source>
</evidence>
<dbReference type="AlphaFoldDB" id="A0A7T8GUC0"/>
<sequence length="49" mass="5847">MCEGLQWCEDRFVEWANGELLAKEEIEVEVAFLNKDRRKRKASFQKMSP</sequence>
<dbReference type="Proteomes" id="UP000595437">
    <property type="component" value="Chromosome 13"/>
</dbReference>
<gene>
    <name evidence="1" type="ORF">FKW44_018363</name>
</gene>
<organism evidence="1 2">
    <name type="scientific">Caligus rogercresseyi</name>
    <name type="common">Sea louse</name>
    <dbReference type="NCBI Taxonomy" id="217165"/>
    <lineage>
        <taxon>Eukaryota</taxon>
        <taxon>Metazoa</taxon>
        <taxon>Ecdysozoa</taxon>
        <taxon>Arthropoda</taxon>
        <taxon>Crustacea</taxon>
        <taxon>Multicrustacea</taxon>
        <taxon>Hexanauplia</taxon>
        <taxon>Copepoda</taxon>
        <taxon>Siphonostomatoida</taxon>
        <taxon>Caligidae</taxon>
        <taxon>Caligus</taxon>
    </lineage>
</organism>
<dbReference type="EMBL" id="CP045902">
    <property type="protein sequence ID" value="QQP37922.1"/>
    <property type="molecule type" value="Genomic_DNA"/>
</dbReference>
<reference evidence="2" key="1">
    <citation type="submission" date="2021-01" db="EMBL/GenBank/DDBJ databases">
        <title>Caligus Genome Assembly.</title>
        <authorList>
            <person name="Gallardo-Escarate C."/>
        </authorList>
    </citation>
    <scope>NUCLEOTIDE SEQUENCE [LARGE SCALE GENOMIC DNA]</scope>
</reference>
<evidence type="ECO:0000313" key="2">
    <source>
        <dbReference type="Proteomes" id="UP000595437"/>
    </source>
</evidence>
<keyword evidence="2" id="KW-1185">Reference proteome</keyword>